<proteinExistence type="predicted"/>
<dbReference type="PROSITE" id="PS51841">
    <property type="entry name" value="LTD"/>
    <property type="match status" value="1"/>
</dbReference>
<dbReference type="SUPFAM" id="SSF74853">
    <property type="entry name" value="Lamin A/C globular tail domain"/>
    <property type="match status" value="1"/>
</dbReference>
<feature type="chain" id="PRO_5037623176" description="LTD domain-containing protein" evidence="2">
    <location>
        <begin position="27"/>
        <end position="158"/>
    </location>
</feature>
<keyword evidence="5" id="KW-1185">Reference proteome</keyword>
<sequence length="158" mass="17186">MRMSRTITTTLAAAAALGAAALPASAAGHGPAAPHGHSVVISGVQADSPGPDSRTSRSLNGEWIRLTNSSNRTVDLRGYTLREDRQHRTFKFSGARLAPRSSVTIHTGAGRNTFRDLYLNQRNHVWDHRRDTATLRDNHGRTVDTKSWGDRGGRGGHR</sequence>
<evidence type="ECO:0000259" key="3">
    <source>
        <dbReference type="PROSITE" id="PS51841"/>
    </source>
</evidence>
<accession>A0A917P6F7</accession>
<evidence type="ECO:0000256" key="1">
    <source>
        <dbReference type="SAM" id="MobiDB-lite"/>
    </source>
</evidence>
<dbReference type="Pfam" id="PF00932">
    <property type="entry name" value="LTD"/>
    <property type="match status" value="1"/>
</dbReference>
<dbReference type="InterPro" id="IPR001322">
    <property type="entry name" value="Lamin_tail_dom"/>
</dbReference>
<name>A0A917P6F7_9ACTN</name>
<dbReference type="Proteomes" id="UP000657574">
    <property type="component" value="Unassembled WGS sequence"/>
</dbReference>
<protein>
    <recommendedName>
        <fullName evidence="3">LTD domain-containing protein</fullName>
    </recommendedName>
</protein>
<keyword evidence="2" id="KW-0732">Signal</keyword>
<comment type="caution">
    <text evidence="4">The sequence shown here is derived from an EMBL/GenBank/DDBJ whole genome shotgun (WGS) entry which is preliminary data.</text>
</comment>
<feature type="region of interest" description="Disordered" evidence="1">
    <location>
        <begin position="25"/>
        <end position="60"/>
    </location>
</feature>
<feature type="region of interest" description="Disordered" evidence="1">
    <location>
        <begin position="137"/>
        <end position="158"/>
    </location>
</feature>
<feature type="domain" description="LTD" evidence="3">
    <location>
        <begin position="26"/>
        <end position="150"/>
    </location>
</feature>
<dbReference type="InterPro" id="IPR036415">
    <property type="entry name" value="Lamin_tail_dom_sf"/>
</dbReference>
<dbReference type="Gene3D" id="2.60.40.1260">
    <property type="entry name" value="Lamin Tail domain"/>
    <property type="match status" value="1"/>
</dbReference>
<gene>
    <name evidence="4" type="ORF">GCM10010121_088370</name>
</gene>
<feature type="signal peptide" evidence="2">
    <location>
        <begin position="1"/>
        <end position="26"/>
    </location>
</feature>
<dbReference type="AlphaFoldDB" id="A0A917P6F7"/>
<reference evidence="4" key="2">
    <citation type="submission" date="2020-09" db="EMBL/GenBank/DDBJ databases">
        <authorList>
            <person name="Sun Q."/>
            <person name="Ohkuma M."/>
        </authorList>
    </citation>
    <scope>NUCLEOTIDE SEQUENCE</scope>
    <source>
        <strain evidence="4">JCM 3086</strain>
    </source>
</reference>
<evidence type="ECO:0000256" key="2">
    <source>
        <dbReference type="SAM" id="SignalP"/>
    </source>
</evidence>
<dbReference type="EMBL" id="BMQA01000078">
    <property type="protein sequence ID" value="GGJ64062.1"/>
    <property type="molecule type" value="Genomic_DNA"/>
</dbReference>
<reference evidence="4" key="1">
    <citation type="journal article" date="2014" name="Int. J. Syst. Evol. Microbiol.">
        <title>Complete genome sequence of Corynebacterium casei LMG S-19264T (=DSM 44701T), isolated from a smear-ripened cheese.</title>
        <authorList>
            <consortium name="US DOE Joint Genome Institute (JGI-PGF)"/>
            <person name="Walter F."/>
            <person name="Albersmeier A."/>
            <person name="Kalinowski J."/>
            <person name="Ruckert C."/>
        </authorList>
    </citation>
    <scope>NUCLEOTIDE SEQUENCE</scope>
    <source>
        <strain evidence="4">JCM 3086</strain>
    </source>
</reference>
<feature type="compositionally biased region" description="Low complexity" evidence="1">
    <location>
        <begin position="25"/>
        <end position="38"/>
    </location>
</feature>
<evidence type="ECO:0000313" key="4">
    <source>
        <dbReference type="EMBL" id="GGJ64062.1"/>
    </source>
</evidence>
<evidence type="ECO:0000313" key="5">
    <source>
        <dbReference type="Proteomes" id="UP000657574"/>
    </source>
</evidence>
<organism evidence="4 5">
    <name type="scientific">Streptomyces brasiliensis</name>
    <dbReference type="NCBI Taxonomy" id="1954"/>
    <lineage>
        <taxon>Bacteria</taxon>
        <taxon>Bacillati</taxon>
        <taxon>Actinomycetota</taxon>
        <taxon>Actinomycetes</taxon>
        <taxon>Kitasatosporales</taxon>
        <taxon>Streptomycetaceae</taxon>
        <taxon>Streptomyces</taxon>
    </lineage>
</organism>